<evidence type="ECO:0000256" key="2">
    <source>
        <dbReference type="PROSITE-ProRule" id="PRU00259"/>
    </source>
</evidence>
<gene>
    <name evidence="5" type="ORF">K2173_001603</name>
</gene>
<feature type="repeat" description="ARM" evidence="2">
    <location>
        <begin position="279"/>
        <end position="323"/>
    </location>
</feature>
<keyword evidence="6" id="KW-1185">Reference proteome</keyword>
<accession>A0AAV8T3Z2</accession>
<feature type="domain" description="DUF7032" evidence="3">
    <location>
        <begin position="23"/>
        <end position="131"/>
    </location>
</feature>
<dbReference type="SUPFAM" id="SSF48371">
    <property type="entry name" value="ARM repeat"/>
    <property type="match status" value="1"/>
</dbReference>
<proteinExistence type="predicted"/>
<dbReference type="Pfam" id="PF25598">
    <property type="entry name" value="ARM_PUB"/>
    <property type="match status" value="1"/>
</dbReference>
<evidence type="ECO:0008006" key="7">
    <source>
        <dbReference type="Google" id="ProtNLM"/>
    </source>
</evidence>
<dbReference type="PROSITE" id="PS50176">
    <property type="entry name" value="ARM_REPEAT"/>
    <property type="match status" value="1"/>
</dbReference>
<dbReference type="EMBL" id="JAIWQS010000006">
    <property type="protein sequence ID" value="KAJ8761470.1"/>
    <property type="molecule type" value="Genomic_DNA"/>
</dbReference>
<evidence type="ECO:0000313" key="5">
    <source>
        <dbReference type="EMBL" id="KAJ8761470.1"/>
    </source>
</evidence>
<dbReference type="PANTHER" id="PTHR46043">
    <property type="entry name" value="ARM REPEAT SUPERFAMILY PROTEIN"/>
    <property type="match status" value="1"/>
</dbReference>
<dbReference type="InterPro" id="IPR054296">
    <property type="entry name" value="DUF7032"/>
</dbReference>
<dbReference type="AlphaFoldDB" id="A0AAV8T3Z2"/>
<dbReference type="Proteomes" id="UP001159364">
    <property type="component" value="Linkage Group LG06"/>
</dbReference>
<feature type="domain" description="U-box" evidence="4">
    <location>
        <begin position="253"/>
        <end position="441"/>
    </location>
</feature>
<evidence type="ECO:0000259" key="3">
    <source>
        <dbReference type="Pfam" id="PF23005"/>
    </source>
</evidence>
<dbReference type="InterPro" id="IPR000225">
    <property type="entry name" value="Armadillo"/>
</dbReference>
<organism evidence="5 6">
    <name type="scientific">Erythroxylum novogranatense</name>
    <dbReference type="NCBI Taxonomy" id="1862640"/>
    <lineage>
        <taxon>Eukaryota</taxon>
        <taxon>Viridiplantae</taxon>
        <taxon>Streptophyta</taxon>
        <taxon>Embryophyta</taxon>
        <taxon>Tracheophyta</taxon>
        <taxon>Spermatophyta</taxon>
        <taxon>Magnoliopsida</taxon>
        <taxon>eudicotyledons</taxon>
        <taxon>Gunneridae</taxon>
        <taxon>Pentapetalae</taxon>
        <taxon>rosids</taxon>
        <taxon>fabids</taxon>
        <taxon>Malpighiales</taxon>
        <taxon>Erythroxylaceae</taxon>
        <taxon>Erythroxylum</taxon>
    </lineage>
</organism>
<protein>
    <recommendedName>
        <fullName evidence="7">ARM repeat superfamily protein</fullName>
    </recommendedName>
</protein>
<sequence>MGRAIPEQDQNLTETSSKSNLTQAIEAISSLISYSYGIKVFPAKWKLIRSKLEELNSGLIAIENCNSCQNPVLSGLTSAIIVSSNDCSDLARRCVDLSYNGKLWMQSDLDVMAAKIDRLVKNLSGICTAGILTHGFAIVVSKPGANACKDDMRFYVRDVLTRMKIGDSEMKRQALVNLVEIVTSDENYVKVVAEVGEIVNLLVTLLDYVEKEIQEQAAKVVAVISGFDSCKYVLTGAGVVGPLIRILESGTELGKEGAVKGLKKLTENSDNAWSVSAHGGVTTLLRICNSSDSRGELVGPACGVLRNLVVVEEIKRFMIEEGTVSTLVKLAKSKDESVQISSIELLQIIACGDESVRGLVIREGGISALVQLLNPRNPSTSKSREIALRAIENICFPSASCVGILMNYGFMNQLLFYLRNGDVSLQEMALKVASRLSGTSEEAKKAMGEVGFMAEFVRFLDAKSNEVREMAAEALSSMVLMPKNRKKFVQDDQHIGSLLQLFDQEGTNSGNKRFLISILMSLTSSNSGRRKIVSSGYLKNIEKLAEAEVSEAKRLVRKLSTNRFRSLLNGIWHS</sequence>
<dbReference type="SMART" id="SM00185">
    <property type="entry name" value="ARM"/>
    <property type="match status" value="5"/>
</dbReference>
<reference evidence="5 6" key="1">
    <citation type="submission" date="2021-09" db="EMBL/GenBank/DDBJ databases">
        <title>Genomic insights and catalytic innovation underlie evolution of tropane alkaloids biosynthesis.</title>
        <authorList>
            <person name="Wang Y.-J."/>
            <person name="Tian T."/>
            <person name="Huang J.-P."/>
            <person name="Huang S.-X."/>
        </authorList>
    </citation>
    <scope>NUCLEOTIDE SEQUENCE [LARGE SCALE GENOMIC DNA]</scope>
    <source>
        <strain evidence="5">KIB-2018</strain>
        <tissue evidence="5">Leaf</tissue>
    </source>
</reference>
<dbReference type="PANTHER" id="PTHR46043:SF5">
    <property type="entry name" value="ARM REPEAT SUPERFAMILY PROTEIN"/>
    <property type="match status" value="1"/>
</dbReference>
<name>A0AAV8T3Z2_9ROSI</name>
<dbReference type="Gene3D" id="1.25.10.10">
    <property type="entry name" value="Leucine-rich Repeat Variant"/>
    <property type="match status" value="1"/>
</dbReference>
<dbReference type="InterPro" id="IPR016024">
    <property type="entry name" value="ARM-type_fold"/>
</dbReference>
<dbReference type="Pfam" id="PF23005">
    <property type="entry name" value="DUF7032"/>
    <property type="match status" value="1"/>
</dbReference>
<keyword evidence="1" id="KW-0677">Repeat</keyword>
<dbReference type="InterPro" id="IPR011989">
    <property type="entry name" value="ARM-like"/>
</dbReference>
<evidence type="ECO:0000259" key="4">
    <source>
        <dbReference type="Pfam" id="PF25598"/>
    </source>
</evidence>
<evidence type="ECO:0000313" key="6">
    <source>
        <dbReference type="Proteomes" id="UP001159364"/>
    </source>
</evidence>
<dbReference type="InterPro" id="IPR058678">
    <property type="entry name" value="ARM_PUB"/>
</dbReference>
<comment type="caution">
    <text evidence="5">The sequence shown here is derived from an EMBL/GenBank/DDBJ whole genome shotgun (WGS) entry which is preliminary data.</text>
</comment>
<evidence type="ECO:0000256" key="1">
    <source>
        <dbReference type="ARBA" id="ARBA00022737"/>
    </source>
</evidence>